<dbReference type="EMBL" id="JBHSBU010000001">
    <property type="protein sequence ID" value="MFC4159414.1"/>
    <property type="molecule type" value="Genomic_DNA"/>
</dbReference>
<evidence type="ECO:0000256" key="4">
    <source>
        <dbReference type="ARBA" id="ARBA00022475"/>
    </source>
</evidence>
<keyword evidence="9" id="KW-1185">Reference proteome</keyword>
<keyword evidence="4" id="KW-0472">Membrane</keyword>
<dbReference type="Proteomes" id="UP001595791">
    <property type="component" value="Unassembled WGS sequence"/>
</dbReference>
<comment type="similarity">
    <text evidence="1">Belongs to the ABC transporter superfamily.</text>
</comment>
<evidence type="ECO:0000256" key="5">
    <source>
        <dbReference type="ARBA" id="ARBA00022741"/>
    </source>
</evidence>
<comment type="caution">
    <text evidence="8">The sequence shown here is derived from an EMBL/GenBank/DDBJ whole genome shotgun (WGS) entry which is preliminary data.</text>
</comment>
<dbReference type="InterPro" id="IPR003439">
    <property type="entry name" value="ABC_transporter-like_ATP-bd"/>
</dbReference>
<keyword evidence="5" id="KW-0547">Nucleotide-binding</keyword>
<dbReference type="GO" id="GO:0005524">
    <property type="term" value="F:ATP binding"/>
    <property type="evidence" value="ECO:0007669"/>
    <property type="project" value="UniProtKB-KW"/>
</dbReference>
<proteinExistence type="inferred from homology"/>
<reference evidence="9" key="1">
    <citation type="journal article" date="2019" name="Int. J. Syst. Evol. Microbiol.">
        <title>The Global Catalogue of Microorganisms (GCM) 10K type strain sequencing project: providing services to taxonomists for standard genome sequencing and annotation.</title>
        <authorList>
            <consortium name="The Broad Institute Genomics Platform"/>
            <consortium name="The Broad Institute Genome Sequencing Center for Infectious Disease"/>
            <person name="Wu L."/>
            <person name="Ma J."/>
        </authorList>
    </citation>
    <scope>NUCLEOTIDE SEQUENCE [LARGE SCALE GENOMIC DNA]</scope>
    <source>
        <strain evidence="9">LMG 29894</strain>
    </source>
</reference>
<evidence type="ECO:0000259" key="7">
    <source>
        <dbReference type="PROSITE" id="PS50893"/>
    </source>
</evidence>
<evidence type="ECO:0000256" key="3">
    <source>
        <dbReference type="ARBA" id="ARBA00022458"/>
    </source>
</evidence>
<dbReference type="Pfam" id="PF00005">
    <property type="entry name" value="ABC_tran"/>
    <property type="match status" value="1"/>
</dbReference>
<dbReference type="PROSITE" id="PS50893">
    <property type="entry name" value="ABC_TRANSPORTER_2"/>
    <property type="match status" value="1"/>
</dbReference>
<gene>
    <name evidence="8" type="ORF">ACFOW7_08620</name>
</gene>
<keyword evidence="2" id="KW-0813">Transport</keyword>
<name>A0ABV8MNA8_9NEIS</name>
<evidence type="ECO:0000256" key="6">
    <source>
        <dbReference type="ARBA" id="ARBA00022840"/>
    </source>
</evidence>
<dbReference type="PANTHER" id="PTHR42711:SF5">
    <property type="entry name" value="ABC TRANSPORTER ATP-BINDING PROTEIN NATA"/>
    <property type="match status" value="1"/>
</dbReference>
<evidence type="ECO:0000313" key="8">
    <source>
        <dbReference type="EMBL" id="MFC4159414.1"/>
    </source>
</evidence>
<keyword evidence="6 8" id="KW-0067">ATP-binding</keyword>
<evidence type="ECO:0000313" key="9">
    <source>
        <dbReference type="Proteomes" id="UP001595791"/>
    </source>
</evidence>
<feature type="domain" description="ABC transporter" evidence="7">
    <location>
        <begin position="2"/>
        <end position="243"/>
    </location>
</feature>
<dbReference type="Gene3D" id="3.40.50.300">
    <property type="entry name" value="P-loop containing nucleotide triphosphate hydrolases"/>
    <property type="match status" value="1"/>
</dbReference>
<dbReference type="InterPro" id="IPR003593">
    <property type="entry name" value="AAA+_ATPase"/>
</dbReference>
<evidence type="ECO:0000256" key="2">
    <source>
        <dbReference type="ARBA" id="ARBA00022448"/>
    </source>
</evidence>
<protein>
    <submittedName>
        <fullName evidence="8">ATP-binding cassette domain-containing protein</fullName>
    </submittedName>
</protein>
<dbReference type="SMART" id="SM00382">
    <property type="entry name" value="AAA"/>
    <property type="match status" value="1"/>
</dbReference>
<organism evidence="8 9">
    <name type="scientific">Chitinimonas lacunae</name>
    <dbReference type="NCBI Taxonomy" id="1963018"/>
    <lineage>
        <taxon>Bacteria</taxon>
        <taxon>Pseudomonadati</taxon>
        <taxon>Pseudomonadota</taxon>
        <taxon>Betaproteobacteria</taxon>
        <taxon>Neisseriales</taxon>
        <taxon>Chitinibacteraceae</taxon>
        <taxon>Chitinimonas</taxon>
    </lineage>
</organism>
<dbReference type="RefSeq" id="WP_378163143.1">
    <property type="nucleotide sequence ID" value="NZ_JBHSBU010000001.1"/>
</dbReference>
<accession>A0ABV8MNA8</accession>
<sequence length="257" mass="27716">MINAQALGKRFMVSQRGWRRASQEVVALDGVGFSAADGEITGLLGPNGAGKTTLMRILATVVKPDSGSAWIDGHDVVADARSARRRLGVLGDAKGLYPRLTARENICYFGQLQGMERQAAEAAAARLIEELGMQRIADRSVEGFSQGERMKTALARSLVHGPQTVILDEPTNGLDILATRTTREMILALKARGRCVLFSSHIMQEVEALCDRLVIVNHGRLIASGTPTEILDQSGRDTLEDALMTLLGHEAEGVTRA</sequence>
<dbReference type="InterPro" id="IPR027417">
    <property type="entry name" value="P-loop_NTPase"/>
</dbReference>
<dbReference type="PANTHER" id="PTHR42711">
    <property type="entry name" value="ABC TRANSPORTER ATP-BINDING PROTEIN"/>
    <property type="match status" value="1"/>
</dbReference>
<dbReference type="SUPFAM" id="SSF52540">
    <property type="entry name" value="P-loop containing nucleoside triphosphate hydrolases"/>
    <property type="match status" value="1"/>
</dbReference>
<evidence type="ECO:0000256" key="1">
    <source>
        <dbReference type="ARBA" id="ARBA00005417"/>
    </source>
</evidence>
<keyword evidence="3" id="KW-0536">Nodulation</keyword>
<dbReference type="InterPro" id="IPR050763">
    <property type="entry name" value="ABC_transporter_ATP-binding"/>
</dbReference>
<keyword evidence="4" id="KW-1003">Cell membrane</keyword>